<sequence>MQKGAIHIKGTIHLCMLVKSFMMVLKRLTFDHLFHFLVRLRGRGVRDRVECAFARFFIGFPSFL</sequence>
<gene>
    <name evidence="1" type="ORF">SAMN06264849_10142</name>
</gene>
<reference evidence="1 2" key="1">
    <citation type="submission" date="2017-05" db="EMBL/GenBank/DDBJ databases">
        <authorList>
            <person name="Varghese N."/>
            <person name="Submissions S."/>
        </authorList>
    </citation>
    <scope>NUCLEOTIDE SEQUENCE [LARGE SCALE GENOMIC DNA]</scope>
    <source>
        <strain evidence="1 2">DSM 45474</strain>
    </source>
</reference>
<protein>
    <submittedName>
        <fullName evidence="1">Uncharacterized protein</fullName>
    </submittedName>
</protein>
<evidence type="ECO:0000313" key="2">
    <source>
        <dbReference type="Proteomes" id="UP000315636"/>
    </source>
</evidence>
<dbReference type="EMBL" id="FXTI01000001">
    <property type="protein sequence ID" value="SMO32270.1"/>
    <property type="molecule type" value="Genomic_DNA"/>
</dbReference>
<proteinExistence type="predicted"/>
<evidence type="ECO:0000313" key="1">
    <source>
        <dbReference type="EMBL" id="SMO32270.1"/>
    </source>
</evidence>
<dbReference type="AlphaFoldDB" id="A0A521AC30"/>
<accession>A0A521AC30</accession>
<keyword evidence="2" id="KW-1185">Reference proteome</keyword>
<name>A0A521AC30_9BACL</name>
<organism evidence="1 2">
    <name type="scientific">Melghirimyces algeriensis</name>
    <dbReference type="NCBI Taxonomy" id="910412"/>
    <lineage>
        <taxon>Bacteria</taxon>
        <taxon>Bacillati</taxon>
        <taxon>Bacillota</taxon>
        <taxon>Bacilli</taxon>
        <taxon>Bacillales</taxon>
        <taxon>Thermoactinomycetaceae</taxon>
        <taxon>Melghirimyces</taxon>
    </lineage>
</organism>
<dbReference type="RefSeq" id="WP_142503761.1">
    <property type="nucleotide sequence ID" value="NZ_FXTI01000001.1"/>
</dbReference>
<dbReference type="Proteomes" id="UP000315636">
    <property type="component" value="Unassembled WGS sequence"/>
</dbReference>